<dbReference type="OMA" id="RAVNFCC"/>
<dbReference type="EMBL" id="JABSTR010000005">
    <property type="protein sequence ID" value="KAH9370843.1"/>
    <property type="molecule type" value="Genomic_DNA"/>
</dbReference>
<dbReference type="VEuPathDB" id="VectorBase:HLOH_040339"/>
<organism evidence="3 4">
    <name type="scientific">Haemaphysalis longicornis</name>
    <name type="common">Bush tick</name>
    <dbReference type="NCBI Taxonomy" id="44386"/>
    <lineage>
        <taxon>Eukaryota</taxon>
        <taxon>Metazoa</taxon>
        <taxon>Ecdysozoa</taxon>
        <taxon>Arthropoda</taxon>
        <taxon>Chelicerata</taxon>
        <taxon>Arachnida</taxon>
        <taxon>Acari</taxon>
        <taxon>Parasitiformes</taxon>
        <taxon>Ixodida</taxon>
        <taxon>Ixodoidea</taxon>
        <taxon>Ixodidae</taxon>
        <taxon>Haemaphysalinae</taxon>
        <taxon>Haemaphysalis</taxon>
    </lineage>
</organism>
<dbReference type="Gene3D" id="2.10.90.10">
    <property type="entry name" value="Cystine-knot cytokines"/>
    <property type="match status" value="1"/>
</dbReference>
<dbReference type="PANTHER" id="PTHR39940:SF1">
    <property type="entry name" value="PROTHORACICOTROPIC HORMONE, ISOFORM F"/>
    <property type="match status" value="1"/>
</dbReference>
<comment type="caution">
    <text evidence="3">The sequence shown here is derived from an EMBL/GenBank/DDBJ whole genome shotgun (WGS) entry which is preliminary data.</text>
</comment>
<name>A0A9J6G6S5_HAELO</name>
<evidence type="ECO:0000313" key="4">
    <source>
        <dbReference type="Proteomes" id="UP000821853"/>
    </source>
</evidence>
<evidence type="ECO:0000313" key="3">
    <source>
        <dbReference type="EMBL" id="KAH9370843.1"/>
    </source>
</evidence>
<accession>A0A9J6G6S5</accession>
<keyword evidence="2" id="KW-0732">Signal</keyword>
<feature type="region of interest" description="Disordered" evidence="1">
    <location>
        <begin position="72"/>
        <end position="152"/>
    </location>
</feature>
<protein>
    <recommendedName>
        <fullName evidence="5">Protein trunk</fullName>
    </recommendedName>
</protein>
<gene>
    <name evidence="3" type="ORF">HPB48_009218</name>
</gene>
<evidence type="ECO:0008006" key="5">
    <source>
        <dbReference type="Google" id="ProtNLM"/>
    </source>
</evidence>
<reference evidence="3 4" key="1">
    <citation type="journal article" date="2020" name="Cell">
        <title>Large-Scale Comparative Analyses of Tick Genomes Elucidate Their Genetic Diversity and Vector Capacities.</title>
        <authorList>
            <consortium name="Tick Genome and Microbiome Consortium (TIGMIC)"/>
            <person name="Jia N."/>
            <person name="Wang J."/>
            <person name="Shi W."/>
            <person name="Du L."/>
            <person name="Sun Y."/>
            <person name="Zhan W."/>
            <person name="Jiang J.F."/>
            <person name="Wang Q."/>
            <person name="Zhang B."/>
            <person name="Ji P."/>
            <person name="Bell-Sakyi L."/>
            <person name="Cui X.M."/>
            <person name="Yuan T.T."/>
            <person name="Jiang B.G."/>
            <person name="Yang W.F."/>
            <person name="Lam T.T."/>
            <person name="Chang Q.C."/>
            <person name="Ding S.J."/>
            <person name="Wang X.J."/>
            <person name="Zhu J.G."/>
            <person name="Ruan X.D."/>
            <person name="Zhao L."/>
            <person name="Wei J.T."/>
            <person name="Ye R.Z."/>
            <person name="Que T.C."/>
            <person name="Du C.H."/>
            <person name="Zhou Y.H."/>
            <person name="Cheng J.X."/>
            <person name="Dai P.F."/>
            <person name="Guo W.B."/>
            <person name="Han X.H."/>
            <person name="Huang E.J."/>
            <person name="Li L.F."/>
            <person name="Wei W."/>
            <person name="Gao Y.C."/>
            <person name="Liu J.Z."/>
            <person name="Shao H.Z."/>
            <person name="Wang X."/>
            <person name="Wang C.C."/>
            <person name="Yang T.C."/>
            <person name="Huo Q.B."/>
            <person name="Li W."/>
            <person name="Chen H.Y."/>
            <person name="Chen S.E."/>
            <person name="Zhou L.G."/>
            <person name="Ni X.B."/>
            <person name="Tian J.H."/>
            <person name="Sheng Y."/>
            <person name="Liu T."/>
            <person name="Pan Y.S."/>
            <person name="Xia L.Y."/>
            <person name="Li J."/>
            <person name="Zhao F."/>
            <person name="Cao W.C."/>
        </authorList>
    </citation>
    <scope>NUCLEOTIDE SEQUENCE [LARGE SCALE GENOMIC DNA]</scope>
    <source>
        <strain evidence="3">HaeL-2018</strain>
    </source>
</reference>
<feature type="compositionally biased region" description="Basic and acidic residues" evidence="1">
    <location>
        <begin position="101"/>
        <end position="114"/>
    </location>
</feature>
<dbReference type="GO" id="GO:0005102">
    <property type="term" value="F:signaling receptor binding"/>
    <property type="evidence" value="ECO:0007669"/>
    <property type="project" value="TreeGrafter"/>
</dbReference>
<evidence type="ECO:0000256" key="1">
    <source>
        <dbReference type="SAM" id="MobiDB-lite"/>
    </source>
</evidence>
<feature type="signal peptide" evidence="2">
    <location>
        <begin position="1"/>
        <end position="24"/>
    </location>
</feature>
<proteinExistence type="predicted"/>
<dbReference type="PANTHER" id="PTHR39940">
    <property type="entry name" value="PROTHORACICOTROPIC HORMONE, ISOFORM F"/>
    <property type="match status" value="1"/>
</dbReference>
<keyword evidence="4" id="KW-1185">Reference proteome</keyword>
<dbReference type="OrthoDB" id="5950649at2759"/>
<dbReference type="AlphaFoldDB" id="A0A9J6G6S5"/>
<dbReference type="InterPro" id="IPR029034">
    <property type="entry name" value="Cystine-knot_cytokine"/>
</dbReference>
<sequence>MLARAVLVAVVVLLLRRLPEEAAAAARCVRATTEELREKLGPAYNARYMSIEKPPPDPDPAPRLYVRHTVGYPNDDEDVGGGSGADMSRTQWNEDPPSFRVDPDFRRDVARAETDGDEPLSGVPSDHWLRRAASGSDGGVTPGRRVRREDSTKKPWGCESRMEWEDLGEDRFPRYLRTVRCLGEQCWFTHFRCQGRAFTVNVLRRASAKYPCDGRATAESLPADLREEWVFEERAVTFCCDCAKEEDD</sequence>
<dbReference type="InterPro" id="IPR052876">
    <property type="entry name" value="Insect_Hormone_Regulators"/>
</dbReference>
<evidence type="ECO:0000256" key="2">
    <source>
        <dbReference type="SAM" id="SignalP"/>
    </source>
</evidence>
<dbReference type="Proteomes" id="UP000821853">
    <property type="component" value="Chromosome 3"/>
</dbReference>
<dbReference type="SUPFAM" id="SSF57501">
    <property type="entry name" value="Cystine-knot cytokines"/>
    <property type="match status" value="1"/>
</dbReference>
<feature type="chain" id="PRO_5039897281" description="Protein trunk" evidence="2">
    <location>
        <begin position="25"/>
        <end position="248"/>
    </location>
</feature>